<dbReference type="CDD" id="cd09917">
    <property type="entry name" value="F-box_SF"/>
    <property type="match status" value="1"/>
</dbReference>
<keyword evidence="1" id="KW-0175">Coiled coil</keyword>
<dbReference type="AlphaFoldDB" id="A0A2V1E0T2"/>
<evidence type="ECO:0000256" key="1">
    <source>
        <dbReference type="SAM" id="Coils"/>
    </source>
</evidence>
<protein>
    <recommendedName>
        <fullName evidence="2">C2H2-type domain-containing protein</fullName>
    </recommendedName>
</protein>
<keyword evidence="4" id="KW-1185">Reference proteome</keyword>
<sequence>MNRKWVCNLLADFSHPPWTKSLDRVVYMSIGKGGEEQIPFHAYVQPNDTCTVKAHHNATFWSFSRFPEEIQLHILAMCPASTLFQLMHTSSKLRIEASKQFWANPNVYFYVLEKWLMDKAYQGDTLWDVSFLAQVQNVEVGYSLDIDERIYRQQNGRVEIESNLADIFWASLKDRIPNVKRVILNQHSGTRKMGDVLLAMQLLVEASPPGVECSILITEEKQTSESTPWNTDTFQRCLIQPKEQGVWEKRKPGKFRETVLPPPKKFEGPVGRFMELLYQFGWKIPPQRSGLLLLMVEALDRHHFDMGQHEPFSCPFSSCTAYFSNGGEWTIHAAEKHYHDWEKLPEYLPNSSAGTDLRERIQALDRKRREVREQFQKIRDAWRTSHEARRREMKYSMIEQLANDPSWETEEKGEKHWVWEEFLRAVSIVKVGIWSSVML</sequence>
<name>A0A2V1E0T2_9PLEO</name>
<feature type="domain" description="C2H2-type" evidence="2">
    <location>
        <begin position="314"/>
        <end position="337"/>
    </location>
</feature>
<proteinExistence type="predicted"/>
<gene>
    <name evidence="3" type="ORF">DM02DRAFT_202829</name>
</gene>
<dbReference type="EMBL" id="KZ805324">
    <property type="protein sequence ID" value="PVI04163.1"/>
    <property type="molecule type" value="Genomic_DNA"/>
</dbReference>
<evidence type="ECO:0000313" key="4">
    <source>
        <dbReference type="Proteomes" id="UP000244855"/>
    </source>
</evidence>
<dbReference type="PROSITE" id="PS00028">
    <property type="entry name" value="ZINC_FINGER_C2H2_1"/>
    <property type="match status" value="1"/>
</dbReference>
<reference evidence="3 4" key="1">
    <citation type="journal article" date="2018" name="Sci. Rep.">
        <title>Comparative genomics provides insights into the lifestyle and reveals functional heterogeneity of dark septate endophytic fungi.</title>
        <authorList>
            <person name="Knapp D.G."/>
            <person name="Nemeth J.B."/>
            <person name="Barry K."/>
            <person name="Hainaut M."/>
            <person name="Henrissat B."/>
            <person name="Johnson J."/>
            <person name="Kuo A."/>
            <person name="Lim J.H.P."/>
            <person name="Lipzen A."/>
            <person name="Nolan M."/>
            <person name="Ohm R.A."/>
            <person name="Tamas L."/>
            <person name="Grigoriev I.V."/>
            <person name="Spatafora J.W."/>
            <person name="Nagy L.G."/>
            <person name="Kovacs G.M."/>
        </authorList>
    </citation>
    <scope>NUCLEOTIDE SEQUENCE [LARGE SCALE GENOMIC DNA]</scope>
    <source>
        <strain evidence="3 4">DSE2036</strain>
    </source>
</reference>
<organism evidence="3 4">
    <name type="scientific">Periconia macrospinosa</name>
    <dbReference type="NCBI Taxonomy" id="97972"/>
    <lineage>
        <taxon>Eukaryota</taxon>
        <taxon>Fungi</taxon>
        <taxon>Dikarya</taxon>
        <taxon>Ascomycota</taxon>
        <taxon>Pezizomycotina</taxon>
        <taxon>Dothideomycetes</taxon>
        <taxon>Pleosporomycetidae</taxon>
        <taxon>Pleosporales</taxon>
        <taxon>Massarineae</taxon>
        <taxon>Periconiaceae</taxon>
        <taxon>Periconia</taxon>
    </lineage>
</organism>
<evidence type="ECO:0000259" key="2">
    <source>
        <dbReference type="PROSITE" id="PS00028"/>
    </source>
</evidence>
<feature type="coiled-coil region" evidence="1">
    <location>
        <begin position="354"/>
        <end position="381"/>
    </location>
</feature>
<accession>A0A2V1E0T2</accession>
<evidence type="ECO:0000313" key="3">
    <source>
        <dbReference type="EMBL" id="PVI04163.1"/>
    </source>
</evidence>
<dbReference type="InterPro" id="IPR013087">
    <property type="entry name" value="Znf_C2H2_type"/>
</dbReference>
<dbReference type="OrthoDB" id="5397557at2759"/>
<dbReference type="Proteomes" id="UP000244855">
    <property type="component" value="Unassembled WGS sequence"/>
</dbReference>